<evidence type="ECO:0000256" key="1">
    <source>
        <dbReference type="ARBA" id="ARBA00004651"/>
    </source>
</evidence>
<feature type="transmembrane region" description="Helical" evidence="7">
    <location>
        <begin position="677"/>
        <end position="698"/>
    </location>
</feature>
<proteinExistence type="predicted"/>
<dbReference type="PANTHER" id="PTHR23517:SF3">
    <property type="entry name" value="INTEGRAL MEMBRANE TRANSPORT PROTEIN"/>
    <property type="match status" value="1"/>
</dbReference>
<keyword evidence="6 7" id="KW-0472">Membrane</keyword>
<feature type="transmembrane region" description="Helical" evidence="7">
    <location>
        <begin position="12"/>
        <end position="35"/>
    </location>
</feature>
<feature type="transmembrane region" description="Helical" evidence="7">
    <location>
        <begin position="179"/>
        <end position="199"/>
    </location>
</feature>
<dbReference type="Proteomes" id="UP001162800">
    <property type="component" value="Chromosome"/>
</dbReference>
<dbReference type="Pfam" id="PF07690">
    <property type="entry name" value="MFS_1"/>
    <property type="match status" value="2"/>
</dbReference>
<feature type="transmembrane region" description="Helical" evidence="7">
    <location>
        <begin position="805"/>
        <end position="825"/>
    </location>
</feature>
<evidence type="ECO:0000256" key="6">
    <source>
        <dbReference type="ARBA" id="ARBA00023136"/>
    </source>
</evidence>
<evidence type="ECO:0000256" key="4">
    <source>
        <dbReference type="ARBA" id="ARBA00022692"/>
    </source>
</evidence>
<dbReference type="Gene3D" id="1.20.1250.20">
    <property type="entry name" value="MFS general substrate transporter like domains"/>
    <property type="match status" value="1"/>
</dbReference>
<evidence type="ECO:0000256" key="7">
    <source>
        <dbReference type="SAM" id="Phobius"/>
    </source>
</evidence>
<evidence type="ECO:0000256" key="3">
    <source>
        <dbReference type="ARBA" id="ARBA00022475"/>
    </source>
</evidence>
<keyword evidence="5 7" id="KW-1133">Transmembrane helix</keyword>
<dbReference type="InterPro" id="IPR020846">
    <property type="entry name" value="MFS_dom"/>
</dbReference>
<feature type="transmembrane region" description="Helical" evidence="7">
    <location>
        <begin position="211"/>
        <end position="232"/>
    </location>
</feature>
<evidence type="ECO:0000259" key="8">
    <source>
        <dbReference type="PROSITE" id="PS50850"/>
    </source>
</evidence>
<dbReference type="InterPro" id="IPR050171">
    <property type="entry name" value="MFS_Transporters"/>
</dbReference>
<feature type="transmembrane region" description="Helical" evidence="7">
    <location>
        <begin position="591"/>
        <end position="610"/>
    </location>
</feature>
<protein>
    <submittedName>
        <fullName evidence="9">MFS transporter</fullName>
    </submittedName>
</protein>
<feature type="transmembrane region" description="Helical" evidence="7">
    <location>
        <begin position="474"/>
        <end position="495"/>
    </location>
</feature>
<dbReference type="PANTHER" id="PTHR23517">
    <property type="entry name" value="RESISTANCE PROTEIN MDTM, PUTATIVE-RELATED-RELATED"/>
    <property type="match status" value="1"/>
</dbReference>
<organism evidence="9 10">
    <name type="scientific">Comamonas endophytica</name>
    <dbReference type="NCBI Taxonomy" id="2949090"/>
    <lineage>
        <taxon>Bacteria</taxon>
        <taxon>Pseudomonadati</taxon>
        <taxon>Pseudomonadota</taxon>
        <taxon>Betaproteobacteria</taxon>
        <taxon>Burkholderiales</taxon>
        <taxon>Comamonadaceae</taxon>
        <taxon>Comamonas</taxon>
    </lineage>
</organism>
<name>A0ABY6GD50_9BURK</name>
<dbReference type="InterPro" id="IPR036259">
    <property type="entry name" value="MFS_trans_sf"/>
</dbReference>
<feature type="transmembrane region" description="Helical" evidence="7">
    <location>
        <begin position="349"/>
        <end position="366"/>
    </location>
</feature>
<dbReference type="InterPro" id="IPR011701">
    <property type="entry name" value="MFS"/>
</dbReference>
<keyword evidence="3" id="KW-1003">Cell membrane</keyword>
<evidence type="ECO:0000313" key="10">
    <source>
        <dbReference type="Proteomes" id="UP001162800"/>
    </source>
</evidence>
<keyword evidence="10" id="KW-1185">Reference proteome</keyword>
<sequence length="841" mass="87310">MNSAARRIGREALLFSTLCATVLFGLSLVLISWHVQQLLTDLTQQRVLRLSQQVSLEADRGLRFGVGLPEQTAWLARLQQLDRQEPQLLGLQLQAMDGTLIAQAGDAQHAGAVRSAWHRQLAEAALTQPLVKQDSNRLHIGRTLADASGQASAQLWISIDLRSTQAQARAAGLRILGQLAPLLLLALALAWAALWRLGLQWQGAGHKRTTTALVLSATLVCAATPLAMVWSASDMARPLVARQIAANADAMARTLGQQIARAHALGIPLVQLQGVRALFDDALQRAPELGFVALRGAAGEELHATRQRGLASDADARAAQEQRLFPATPQGAQLVVGYPTDYVDRQTDGMLLDLALALVVSAVLLLECARGRWQRSTLAALVAQRLARRAARAAVRASLFRRRGAAAPGAAAPGAAAPGAAAFAPAAPDPATTAQLTRLRLVIFLIAMSEELLRPFLTVFAIDMPSPDPQPSPTLVANLAVAAFMATLALAQPAGPALAQRIDLRRGLVLSALAGSLALAATGAAQSAQALVLLRAFAGMAYGLALILAQTAMLRTTPPAQRARGMTQIVGAIVAAGIVGPPFGGMVAAQAGAPAGCAACALCLLLAAFFSQRLAPVPHTAGADQATGGWRGYAAVLRNPRALAVILGAGLPARLVAVMLLAVVVPLQMNALEQPAAVTGRALLLYFLVFAISAPWIAQWSDASGRRTPFLIAGGLVGALACWALPGLGGVPGMAIGCALLGLGQALQSSPQLALVTELFEPQPGRPQHASPEQALAAFRLLERLGSIAAPFATAWAVAALGYAGALWAIGLLLALATLAMLAALRPAADAVSFNPLPGSP</sequence>
<gene>
    <name evidence="9" type="ORF">M9799_06015</name>
</gene>
<feature type="transmembrane region" description="Helical" evidence="7">
    <location>
        <begin position="710"/>
        <end position="728"/>
    </location>
</feature>
<dbReference type="SUPFAM" id="SSF103473">
    <property type="entry name" value="MFS general substrate transporter"/>
    <property type="match status" value="1"/>
</dbReference>
<dbReference type="RefSeq" id="WP_231043346.1">
    <property type="nucleotide sequence ID" value="NZ_CP106881.1"/>
</dbReference>
<comment type="subcellular location">
    <subcellularLocation>
        <location evidence="1">Cell membrane</location>
        <topology evidence="1">Multi-pass membrane protein</topology>
    </subcellularLocation>
</comment>
<reference evidence="9" key="1">
    <citation type="submission" date="2022-09" db="EMBL/GenBank/DDBJ databases">
        <title>The complete genome of Acidovorax sp. 5MLIR.</title>
        <authorList>
            <person name="Liu L."/>
            <person name="Yue J."/>
            <person name="Yang F."/>
            <person name="Yuan J."/>
            <person name="Li L."/>
        </authorList>
    </citation>
    <scope>NUCLEOTIDE SEQUENCE</scope>
    <source>
        <strain evidence="9">5MLIR</strain>
    </source>
</reference>
<keyword evidence="4 7" id="KW-0812">Transmembrane</keyword>
<feature type="transmembrane region" description="Helical" evidence="7">
    <location>
        <begin position="441"/>
        <end position="462"/>
    </location>
</feature>
<dbReference type="EMBL" id="CP106881">
    <property type="protein sequence ID" value="UYG52793.1"/>
    <property type="molecule type" value="Genomic_DNA"/>
</dbReference>
<keyword evidence="2" id="KW-0813">Transport</keyword>
<feature type="transmembrane region" description="Helical" evidence="7">
    <location>
        <begin position="642"/>
        <end position="665"/>
    </location>
</feature>
<evidence type="ECO:0000313" key="9">
    <source>
        <dbReference type="EMBL" id="UYG52793.1"/>
    </source>
</evidence>
<evidence type="ECO:0000256" key="5">
    <source>
        <dbReference type="ARBA" id="ARBA00022989"/>
    </source>
</evidence>
<feature type="domain" description="Major facilitator superfamily (MFS) profile" evidence="8">
    <location>
        <begin position="435"/>
        <end position="829"/>
    </location>
</feature>
<evidence type="ECO:0000256" key="2">
    <source>
        <dbReference type="ARBA" id="ARBA00022448"/>
    </source>
</evidence>
<feature type="transmembrane region" description="Helical" evidence="7">
    <location>
        <begin position="532"/>
        <end position="554"/>
    </location>
</feature>
<dbReference type="PROSITE" id="PS50850">
    <property type="entry name" value="MFS"/>
    <property type="match status" value="1"/>
</dbReference>
<accession>A0ABY6GD50</accession>
<feature type="transmembrane region" description="Helical" evidence="7">
    <location>
        <begin position="507"/>
        <end position="526"/>
    </location>
</feature>
<feature type="transmembrane region" description="Helical" evidence="7">
    <location>
        <begin position="566"/>
        <end position="585"/>
    </location>
</feature>